<dbReference type="GO" id="GO:0005576">
    <property type="term" value="C:extracellular region"/>
    <property type="evidence" value="ECO:0007669"/>
    <property type="project" value="UniProtKB-SubCell"/>
</dbReference>
<dbReference type="Pfam" id="PF07722">
    <property type="entry name" value="Peptidase_C26"/>
    <property type="match status" value="1"/>
</dbReference>
<reference evidence="10 11" key="1">
    <citation type="journal article" date="2012" name="Genome Biol.">
        <title>The genome of the polar eukaryotic microalga coccomyxa subellipsoidea reveals traits of cold adaptation.</title>
        <authorList>
            <person name="Blanc G."/>
            <person name="Agarkova I."/>
            <person name="Grimwood J."/>
            <person name="Kuo A."/>
            <person name="Brueggeman A."/>
            <person name="Dunigan D."/>
            <person name="Gurnon J."/>
            <person name="Ladunga I."/>
            <person name="Lindquist E."/>
            <person name="Lucas S."/>
            <person name="Pangilinan J."/>
            <person name="Proschold T."/>
            <person name="Salamov A."/>
            <person name="Schmutz J."/>
            <person name="Weeks D."/>
            <person name="Yamada T."/>
            <person name="Claverie J.M."/>
            <person name="Grigoriev I."/>
            <person name="Van Etten J."/>
            <person name="Lomsadze A."/>
            <person name="Borodovsky M."/>
        </authorList>
    </citation>
    <scope>NUCLEOTIDE SEQUENCE [LARGE SCALE GENOMIC DNA]</scope>
    <source>
        <strain evidence="10 11">C-169</strain>
    </source>
</reference>
<dbReference type="EC" id="3.4.19.9" evidence="3 9"/>
<evidence type="ECO:0000256" key="5">
    <source>
        <dbReference type="ARBA" id="ARBA00022729"/>
    </source>
</evidence>
<evidence type="ECO:0000256" key="8">
    <source>
        <dbReference type="PIRSR" id="PIRSR615527-1"/>
    </source>
</evidence>
<gene>
    <name evidence="10" type="ORF">COCSUDRAFT_64380</name>
</gene>
<evidence type="ECO:0000256" key="4">
    <source>
        <dbReference type="ARBA" id="ARBA00022525"/>
    </source>
</evidence>
<dbReference type="GO" id="GO:0016740">
    <property type="term" value="F:transferase activity"/>
    <property type="evidence" value="ECO:0007669"/>
    <property type="project" value="UniProtKB-KW"/>
</dbReference>
<dbReference type="GO" id="GO:0005773">
    <property type="term" value="C:vacuole"/>
    <property type="evidence" value="ECO:0007669"/>
    <property type="project" value="TreeGrafter"/>
</dbReference>
<evidence type="ECO:0000256" key="1">
    <source>
        <dbReference type="ARBA" id="ARBA00004239"/>
    </source>
</evidence>
<dbReference type="PROSITE" id="PS51273">
    <property type="entry name" value="GATASE_TYPE_1"/>
    <property type="match status" value="1"/>
</dbReference>
<evidence type="ECO:0000313" key="11">
    <source>
        <dbReference type="Proteomes" id="UP000007264"/>
    </source>
</evidence>
<dbReference type="eggNOG" id="KOG1559">
    <property type="taxonomic scope" value="Eukaryota"/>
</dbReference>
<dbReference type="PANTHER" id="PTHR11315">
    <property type="entry name" value="PROTEASE FAMILY C26 GAMMA-GLUTAMYL HYDROLASE"/>
    <property type="match status" value="1"/>
</dbReference>
<evidence type="ECO:0000256" key="7">
    <source>
        <dbReference type="ARBA" id="ARBA00051589"/>
    </source>
</evidence>
<dbReference type="GO" id="GO:0046900">
    <property type="term" value="P:tetrahydrofolylpolyglutamate metabolic process"/>
    <property type="evidence" value="ECO:0007669"/>
    <property type="project" value="TreeGrafter"/>
</dbReference>
<sequence length="324" mass="35779">MGTDEDAKHHKRNNRVLIGLLSQPSDPAGRHESYIAASYVKFLEAAGARVVPFVHDMDKAEIKRRFDMINGFLIPGGSARLSPGHTFFDTATEVVRLANEANDNGDYFPILAICLGFETLAVIASGNTSILGSYDSEDTAAPLYFTEKALGSRFFGSLRPEIVADLAAKPYARESHSHGLSLASFDADKVLKEEYEVLSLSTDPEGEVYISTMESKKYPYTATQWHPEKNAFEWGDKLHIPHSKGAIDVTYAVASFFVDEARGSFHAPRDVIEEDNALIYGARLEFTGRHTSEDDAPWMDEGYFFDDWSRSRDAAADRAGSSAS</sequence>
<feature type="active site" description="Proton donor" evidence="8">
    <location>
        <position position="226"/>
    </location>
</feature>
<proteinExistence type="inferred from homology"/>
<comment type="catalytic activity">
    <reaction evidence="7 9">
        <text>(6S)-5,6,7,8-tetrahydrofolyl-(gamma-L-Glu)(n) + (n-1) H2O = (6S)-5,6,7,8-tetrahydrofolate + (n-1) L-glutamate</text>
        <dbReference type="Rhea" id="RHEA:56784"/>
        <dbReference type="Rhea" id="RHEA-COMP:14738"/>
        <dbReference type="ChEBI" id="CHEBI:15377"/>
        <dbReference type="ChEBI" id="CHEBI:29985"/>
        <dbReference type="ChEBI" id="CHEBI:57453"/>
        <dbReference type="ChEBI" id="CHEBI:141005"/>
        <dbReference type="EC" id="3.4.19.9"/>
    </reaction>
</comment>
<dbReference type="KEGG" id="csl:COCSUDRAFT_64380"/>
<evidence type="ECO:0000256" key="2">
    <source>
        <dbReference type="ARBA" id="ARBA00011083"/>
    </source>
</evidence>
<accession>I0ZAW2</accession>
<comment type="subcellular location">
    <subcellularLocation>
        <location evidence="1">Secreted</location>
        <location evidence="1">Extracellular space</location>
    </subcellularLocation>
</comment>
<dbReference type="EMBL" id="AGSI01000001">
    <property type="protein sequence ID" value="EIE27781.1"/>
    <property type="molecule type" value="Genomic_DNA"/>
</dbReference>
<evidence type="ECO:0000313" key="10">
    <source>
        <dbReference type="EMBL" id="EIE27781.1"/>
    </source>
</evidence>
<comment type="caution">
    <text evidence="10">The sequence shown here is derived from an EMBL/GenBank/DDBJ whole genome shotgun (WGS) entry which is preliminary data.</text>
</comment>
<dbReference type="InterPro" id="IPR029062">
    <property type="entry name" value="Class_I_gatase-like"/>
</dbReference>
<dbReference type="SUPFAM" id="SSF52317">
    <property type="entry name" value="Class I glutamine amidotransferase-like"/>
    <property type="match status" value="1"/>
</dbReference>
<feature type="active site" evidence="9">
    <location>
        <position position="226"/>
    </location>
</feature>
<dbReference type="PANTHER" id="PTHR11315:SF0">
    <property type="entry name" value="FOLATE GAMMA-GLUTAMYL HYDROLASE"/>
    <property type="match status" value="1"/>
</dbReference>
<dbReference type="GeneID" id="17045796"/>
<feature type="active site" description="Nucleophile" evidence="8 9">
    <location>
        <position position="114"/>
    </location>
</feature>
<evidence type="ECO:0000256" key="9">
    <source>
        <dbReference type="PROSITE-ProRule" id="PRU00607"/>
    </source>
</evidence>
<comment type="similarity">
    <text evidence="2">Belongs to the peptidase C26 family.</text>
</comment>
<organism evidence="10 11">
    <name type="scientific">Coccomyxa subellipsoidea (strain C-169)</name>
    <name type="common">Green microalga</name>
    <dbReference type="NCBI Taxonomy" id="574566"/>
    <lineage>
        <taxon>Eukaryota</taxon>
        <taxon>Viridiplantae</taxon>
        <taxon>Chlorophyta</taxon>
        <taxon>core chlorophytes</taxon>
        <taxon>Trebouxiophyceae</taxon>
        <taxon>Trebouxiophyceae incertae sedis</taxon>
        <taxon>Coccomyxaceae</taxon>
        <taxon>Coccomyxa</taxon>
        <taxon>Coccomyxa subellipsoidea</taxon>
    </lineage>
</organism>
<dbReference type="Proteomes" id="UP000007264">
    <property type="component" value="Unassembled WGS sequence"/>
</dbReference>
<keyword evidence="11" id="KW-1185">Reference proteome</keyword>
<dbReference type="PROSITE" id="PS51275">
    <property type="entry name" value="PEPTIDASE_C26_GGH"/>
    <property type="match status" value="1"/>
</dbReference>
<keyword evidence="6 9" id="KW-0378">Hydrolase</keyword>
<dbReference type="RefSeq" id="XP_005652325.1">
    <property type="nucleotide sequence ID" value="XM_005652268.1"/>
</dbReference>
<keyword evidence="5" id="KW-0732">Signal</keyword>
<protein>
    <recommendedName>
        <fullName evidence="3 9">folate gamma-glutamyl hydrolase</fullName>
        <ecNumber evidence="3 9">3.4.19.9</ecNumber>
    </recommendedName>
</protein>
<name>I0ZAW2_COCSC</name>
<dbReference type="FunFam" id="3.40.50.880:FF:000024">
    <property type="entry name" value="Folate gamma-glutamyl hydrolase"/>
    <property type="match status" value="1"/>
</dbReference>
<dbReference type="GO" id="GO:0034722">
    <property type="term" value="F:gamma-glutamyl-peptidase activity"/>
    <property type="evidence" value="ECO:0007669"/>
    <property type="project" value="UniProtKB-UniRule"/>
</dbReference>
<dbReference type="InterPro" id="IPR011697">
    <property type="entry name" value="Peptidase_C26"/>
</dbReference>
<dbReference type="AlphaFoldDB" id="I0ZAW2"/>
<dbReference type="MEROPS" id="C26.001"/>
<evidence type="ECO:0000256" key="3">
    <source>
        <dbReference type="ARBA" id="ARBA00012886"/>
    </source>
</evidence>
<dbReference type="Gene3D" id="3.40.50.880">
    <property type="match status" value="1"/>
</dbReference>
<evidence type="ECO:0000256" key="6">
    <source>
        <dbReference type="ARBA" id="ARBA00022801"/>
    </source>
</evidence>
<dbReference type="InterPro" id="IPR015527">
    <property type="entry name" value="Pept_C26_g-glut_hydrolase"/>
</dbReference>
<dbReference type="STRING" id="574566.I0ZAW2"/>
<keyword evidence="4" id="KW-0964">Secreted</keyword>
<dbReference type="OrthoDB" id="64220at2759"/>